<name>A0A374MMD0_BACUN</name>
<sequence length="149" mass="16814">MKRVLLVWVLLVVSVTCFCQGGGILGYKMTDVKFGNNYSSTTSKVNFVNKGQGVYTIDGISRDGKEDVFSATLQYVGMFEGEYKYKGILAYKLELYSNVVVYTPHKLSTYTTVGNDLPSKNVIEFYIYEKNGLGDVSFKTIFQLTFPHY</sequence>
<dbReference type="AlphaFoldDB" id="A0A374MMD0"/>
<gene>
    <name evidence="1" type="ORF">DXD90_17780</name>
</gene>
<comment type="caution">
    <text evidence="1">The sequence shown here is derived from an EMBL/GenBank/DDBJ whole genome shotgun (WGS) entry which is preliminary data.</text>
</comment>
<accession>A0A374MMD0</accession>
<dbReference type="EMBL" id="QSOF01000032">
    <property type="protein sequence ID" value="RGI72629.1"/>
    <property type="molecule type" value="Genomic_DNA"/>
</dbReference>
<dbReference type="RefSeq" id="WP_117963702.1">
    <property type="nucleotide sequence ID" value="NZ_CP072239.1"/>
</dbReference>
<organism evidence="1 2">
    <name type="scientific">Bacteroides uniformis</name>
    <dbReference type="NCBI Taxonomy" id="820"/>
    <lineage>
        <taxon>Bacteria</taxon>
        <taxon>Pseudomonadati</taxon>
        <taxon>Bacteroidota</taxon>
        <taxon>Bacteroidia</taxon>
        <taxon>Bacteroidales</taxon>
        <taxon>Bacteroidaceae</taxon>
        <taxon>Bacteroides</taxon>
    </lineage>
</organism>
<protein>
    <submittedName>
        <fullName evidence="1">Uncharacterized protein</fullName>
    </submittedName>
</protein>
<dbReference type="Proteomes" id="UP000263754">
    <property type="component" value="Unassembled WGS sequence"/>
</dbReference>
<evidence type="ECO:0000313" key="2">
    <source>
        <dbReference type="Proteomes" id="UP000263754"/>
    </source>
</evidence>
<proteinExistence type="predicted"/>
<evidence type="ECO:0000313" key="1">
    <source>
        <dbReference type="EMBL" id="RGI72629.1"/>
    </source>
</evidence>
<reference evidence="1 2" key="1">
    <citation type="submission" date="2018-08" db="EMBL/GenBank/DDBJ databases">
        <title>A genome reference for cultivated species of the human gut microbiota.</title>
        <authorList>
            <person name="Zou Y."/>
            <person name="Xue W."/>
            <person name="Luo G."/>
        </authorList>
    </citation>
    <scope>NUCLEOTIDE SEQUENCE [LARGE SCALE GENOMIC DNA]</scope>
    <source>
        <strain evidence="1 2">TM10-17</strain>
    </source>
</reference>